<accession>A0ABV2AFF0</accession>
<dbReference type="GO" id="GO:0003743">
    <property type="term" value="F:translation initiation factor activity"/>
    <property type="evidence" value="ECO:0007669"/>
    <property type="project" value="UniProtKB-KW"/>
</dbReference>
<evidence type="ECO:0000256" key="1">
    <source>
        <dbReference type="SAM" id="MobiDB-lite"/>
    </source>
</evidence>
<evidence type="ECO:0000313" key="2">
    <source>
        <dbReference type="EMBL" id="MES1917977.1"/>
    </source>
</evidence>
<keyword evidence="3" id="KW-1185">Reference proteome</keyword>
<proteinExistence type="predicted"/>
<feature type="region of interest" description="Disordered" evidence="1">
    <location>
        <begin position="52"/>
        <end position="78"/>
    </location>
</feature>
<protein>
    <submittedName>
        <fullName evidence="2">Translation initiation factor 3 subunit c</fullName>
    </submittedName>
</protein>
<gene>
    <name evidence="2" type="primary">NIP1</name>
    <name evidence="2" type="ORF">MHBO_000014</name>
</gene>
<name>A0ABV2AFF0_9EUKA</name>
<feature type="compositionally biased region" description="Basic and acidic residues" evidence="1">
    <location>
        <begin position="62"/>
        <end position="78"/>
    </location>
</feature>
<organism evidence="2 3">
    <name type="scientific">Bonamia ostreae</name>
    <dbReference type="NCBI Taxonomy" id="126728"/>
    <lineage>
        <taxon>Eukaryota</taxon>
        <taxon>Sar</taxon>
        <taxon>Rhizaria</taxon>
        <taxon>Endomyxa</taxon>
        <taxon>Ascetosporea</taxon>
        <taxon>Haplosporida</taxon>
        <taxon>Bonamia</taxon>
    </lineage>
</organism>
<evidence type="ECO:0000313" key="3">
    <source>
        <dbReference type="Proteomes" id="UP001439008"/>
    </source>
</evidence>
<dbReference type="EMBL" id="JBDODL010000001">
    <property type="protein sequence ID" value="MES1917977.1"/>
    <property type="molecule type" value="Genomic_DNA"/>
</dbReference>
<feature type="region of interest" description="Disordered" evidence="1">
    <location>
        <begin position="1"/>
        <end position="35"/>
    </location>
</feature>
<dbReference type="Proteomes" id="UP001439008">
    <property type="component" value="Unassembled WGS sequence"/>
</dbReference>
<sequence>METYELVSSGDFSEASDYDSSEVAESSESSEVEDLDKHKIARDFWLRKETNLGPKKRRQRKKETDARRFGEKKADAPGSEDVKLGAKALAVELTKPSILKRGTRSNSFETASDLLRIRSAAANAELAALVDIHVFRFLRNALEEAFGETEHEKIWKVSADCLGRSLSFLESDVKSKLADFDSIRDDLEKKETKECDSEDKAISENEHKERFAKISEMAKSGELLNSICGFLLSLSAYLENRTKSHSTLEQLESDVKKEEVLRALVKRAKSVFTEAGDEKTTLLLSEALLNICFQDISPKPKSDFDRTHFSVEEFKAHNPLDLAFFVLSKSPSTEERSRMAVLLQLATLYSVNDFPLKAHRLVRTLGPLMGAFPEDERLRVLFNRASALLAVSLFRNGLFDDCARLCQAIFPVRRTQIGQARDGNANNVSALRHFDVEDVEAAHYFSSLFVEAEQQALVAAGRPLGDRLDPENGLVRVAATRKSKSIFAQNGVALRDFAVRCLDAISKADWKSFVEEMDQMCAVSAPMGDFWPREALLAKAKESSLKVFCLRFGGNFRNLSVARLERRFCIKEDKVRELLREISLGNGESSDGKLNLGVRRISAIGRSLLVGATLLGK</sequence>
<keyword evidence="2" id="KW-0396">Initiation factor</keyword>
<keyword evidence="2" id="KW-0648">Protein biosynthesis</keyword>
<comment type="caution">
    <text evidence="2">The sequence shown here is derived from an EMBL/GenBank/DDBJ whole genome shotgun (WGS) entry which is preliminary data.</text>
</comment>
<reference evidence="2 3" key="1">
    <citation type="journal article" date="2024" name="BMC Biol.">
        <title>Comparative genomics of Ascetosporea gives new insight into the evolutionary basis for animal parasitism in Rhizaria.</title>
        <authorList>
            <person name="Hiltunen Thoren M."/>
            <person name="Onut-Brannstrom I."/>
            <person name="Alfjorden A."/>
            <person name="Peckova H."/>
            <person name="Swords F."/>
            <person name="Hooper C."/>
            <person name="Holzer A.S."/>
            <person name="Bass D."/>
            <person name="Burki F."/>
        </authorList>
    </citation>
    <scope>NUCLEOTIDE SEQUENCE [LARGE SCALE GENOMIC DNA]</scope>
    <source>
        <strain evidence="2">20-A016</strain>
    </source>
</reference>